<reference evidence="1 2" key="1">
    <citation type="submission" date="2018-11" db="EMBL/GenBank/DDBJ databases">
        <title>Genome sequences of Brenneria nigrifluens and Brenneria rubrifaciens.</title>
        <authorList>
            <person name="Poret-Peterson A.T."/>
            <person name="McClean A.E."/>
            <person name="Kluepfel D.A."/>
        </authorList>
    </citation>
    <scope>NUCLEOTIDE SEQUENCE [LARGE SCALE GENOMIC DNA]</scope>
    <source>
        <strain evidence="1 2">6D370</strain>
    </source>
</reference>
<evidence type="ECO:0000313" key="1">
    <source>
        <dbReference type="EMBL" id="QCR09322.1"/>
    </source>
</evidence>
<dbReference type="AlphaFoldDB" id="A0A4P8QQ76"/>
<dbReference type="EMBL" id="CP034035">
    <property type="protein sequence ID" value="QCR09322.1"/>
    <property type="molecule type" value="Genomic_DNA"/>
</dbReference>
<protein>
    <submittedName>
        <fullName evidence="1">Uncharacterized protein</fullName>
    </submittedName>
</protein>
<proteinExistence type="predicted"/>
<dbReference type="Pfam" id="PF20242">
    <property type="entry name" value="Emfourin"/>
    <property type="match status" value="1"/>
</dbReference>
<dbReference type="Proteomes" id="UP000299580">
    <property type="component" value="Chromosome"/>
</dbReference>
<dbReference type="KEGG" id="brb:EH207_12790"/>
<dbReference type="InterPro" id="IPR049457">
    <property type="entry name" value="Emfourin"/>
</dbReference>
<dbReference type="RefSeq" id="WP_137714329.1">
    <property type="nucleotide sequence ID" value="NZ_CP034035.1"/>
</dbReference>
<organism evidence="1 2">
    <name type="scientific">Brenneria rubrifaciens</name>
    <dbReference type="NCBI Taxonomy" id="55213"/>
    <lineage>
        <taxon>Bacteria</taxon>
        <taxon>Pseudomonadati</taxon>
        <taxon>Pseudomonadota</taxon>
        <taxon>Gammaproteobacteria</taxon>
        <taxon>Enterobacterales</taxon>
        <taxon>Pectobacteriaceae</taxon>
        <taxon>Brenneria</taxon>
    </lineage>
</organism>
<sequence>MKTLPELNDDAVIELAREGGIAWIPKLAGLRRFVLASVPASERERICSAIRHAIPQAREPGEPDGPGRGDRFYYRIHISYNHPQRDQPADIILLIPEDIAPSELTELWRNGIPSSG</sequence>
<dbReference type="OrthoDB" id="8658956at2"/>
<accession>A0A4P8QQ76</accession>
<gene>
    <name evidence="1" type="ORF">EH207_12790</name>
</gene>
<evidence type="ECO:0000313" key="2">
    <source>
        <dbReference type="Proteomes" id="UP000299580"/>
    </source>
</evidence>
<keyword evidence="2" id="KW-1185">Reference proteome</keyword>
<name>A0A4P8QQ76_9GAMM</name>